<keyword evidence="3" id="KW-1185">Reference proteome</keyword>
<evidence type="ECO:0000256" key="1">
    <source>
        <dbReference type="SAM" id="MobiDB-lite"/>
    </source>
</evidence>
<dbReference type="EMBL" id="JAQQWM010000007">
    <property type="protein sequence ID" value="KAK8057816.1"/>
    <property type="molecule type" value="Genomic_DNA"/>
</dbReference>
<accession>A0ABR1UI91</accession>
<feature type="region of interest" description="Disordered" evidence="1">
    <location>
        <begin position="247"/>
        <end position="282"/>
    </location>
</feature>
<evidence type="ECO:0000313" key="3">
    <source>
        <dbReference type="Proteomes" id="UP001446871"/>
    </source>
</evidence>
<proteinExistence type="predicted"/>
<sequence>MSLTTSTFTRDGTAFPLPPQTTPFTYQASDSACASASIYCPWIIGQDTSPFGGQVCTLGFSTSNSDGPAFNSQKEQCYPPSFFTIFRDDPNGIHDVPLIPCPLTKDADPVYPDDQDIITLAYPGSACPQNWATACTTDITVAASDNADGKVTTSRQAWCCASGYQCTSASDSFSWLSSTKPFERQCFSYLNSQTEIWASWDPPATPSGPPTDPNSGGEYYTWTTSITWQPPKDKWTVYHKPLPLAVSSWSGEEKGEDGEPAAPRATRTRVVRKEAAMAKPTK</sequence>
<name>A0ABR1UI91_9PEZI</name>
<organism evidence="2 3">
    <name type="scientific">Apiospora saccharicola</name>
    <dbReference type="NCBI Taxonomy" id="335842"/>
    <lineage>
        <taxon>Eukaryota</taxon>
        <taxon>Fungi</taxon>
        <taxon>Dikarya</taxon>
        <taxon>Ascomycota</taxon>
        <taxon>Pezizomycotina</taxon>
        <taxon>Sordariomycetes</taxon>
        <taxon>Xylariomycetidae</taxon>
        <taxon>Amphisphaeriales</taxon>
        <taxon>Apiosporaceae</taxon>
        <taxon>Apiospora</taxon>
    </lineage>
</organism>
<evidence type="ECO:0000313" key="2">
    <source>
        <dbReference type="EMBL" id="KAK8057816.1"/>
    </source>
</evidence>
<dbReference type="Proteomes" id="UP001446871">
    <property type="component" value="Unassembled WGS sequence"/>
</dbReference>
<comment type="caution">
    <text evidence="2">The sequence shown here is derived from an EMBL/GenBank/DDBJ whole genome shotgun (WGS) entry which is preliminary data.</text>
</comment>
<protein>
    <submittedName>
        <fullName evidence="2">Uncharacterized protein</fullName>
    </submittedName>
</protein>
<reference evidence="2 3" key="1">
    <citation type="submission" date="2023-01" db="EMBL/GenBank/DDBJ databases">
        <title>Analysis of 21 Apiospora genomes using comparative genomics revels a genus with tremendous synthesis potential of carbohydrate active enzymes and secondary metabolites.</title>
        <authorList>
            <person name="Sorensen T."/>
        </authorList>
    </citation>
    <scope>NUCLEOTIDE SEQUENCE [LARGE SCALE GENOMIC DNA]</scope>
    <source>
        <strain evidence="2 3">CBS 83171</strain>
    </source>
</reference>
<gene>
    <name evidence="2" type="ORF">PG996_011753</name>
</gene>